<dbReference type="AlphaFoldDB" id="A0A0W8FSE7"/>
<gene>
    <name evidence="1" type="ORF">ASZ90_006412</name>
</gene>
<comment type="caution">
    <text evidence="1">The sequence shown here is derived from an EMBL/GenBank/DDBJ whole genome shotgun (WGS) entry which is preliminary data.</text>
</comment>
<dbReference type="Pfam" id="PF14281">
    <property type="entry name" value="PDDEXK_4"/>
    <property type="match status" value="1"/>
</dbReference>
<evidence type="ECO:0008006" key="2">
    <source>
        <dbReference type="Google" id="ProtNLM"/>
    </source>
</evidence>
<dbReference type="EMBL" id="LNQE01000886">
    <property type="protein sequence ID" value="KUG23816.1"/>
    <property type="molecule type" value="Genomic_DNA"/>
</dbReference>
<name>A0A0W8FSE7_9ZZZZ</name>
<sequence length="404" mass="47578">MNTKSSKEEIRDKHEALNRFLVDNAELEKLTAQLSRFNIFQILRIEKAEIRHSCILAWLLRPHESHGLGDSFVRRFLSTILLDNPGIVNITPAQIELMNMNDVEVWRELKNIDVLAVSKNNKWILIIENKIRAGVNELQLRKYIESIKLDYPKFKTIPVLLTLEIGDASEIAESEGYINWSHVDLYNVVNSLISQRKDQITEDAQIFLHHYLTILGRMTMQDKNLVELCKTIYKKHKDAIDLINEYGITTEFSSAAEEFLKNKENIYSLCTRPKQEWFILKSWRIKNIKLNGWKHLNEPVPICCRFSFNTERSRCGFIIEIGPIENMDKRSKLLRIFNKSGFDKVKEKLLKSNSSYTRVYSQYKRIEDANDKDEFVKHFEELWKTAEPFINKTTKIIKSFEWDK</sequence>
<reference evidence="1" key="1">
    <citation type="journal article" date="2015" name="Proc. Natl. Acad. Sci. U.S.A.">
        <title>Networks of energetic and metabolic interactions define dynamics in microbial communities.</title>
        <authorList>
            <person name="Embree M."/>
            <person name="Liu J.K."/>
            <person name="Al-Bassam M.M."/>
            <person name="Zengler K."/>
        </authorList>
    </citation>
    <scope>NUCLEOTIDE SEQUENCE</scope>
</reference>
<dbReference type="InterPro" id="IPR029470">
    <property type="entry name" value="PDDEXK_4"/>
</dbReference>
<evidence type="ECO:0000313" key="1">
    <source>
        <dbReference type="EMBL" id="KUG23816.1"/>
    </source>
</evidence>
<proteinExistence type="predicted"/>
<accession>A0A0W8FSE7</accession>
<organism evidence="1">
    <name type="scientific">hydrocarbon metagenome</name>
    <dbReference type="NCBI Taxonomy" id="938273"/>
    <lineage>
        <taxon>unclassified sequences</taxon>
        <taxon>metagenomes</taxon>
        <taxon>ecological metagenomes</taxon>
    </lineage>
</organism>
<protein>
    <recommendedName>
        <fullName evidence="2">PD-(D/E)XK nuclease superfamily protein</fullName>
    </recommendedName>
</protein>